<protein>
    <recommendedName>
        <fullName evidence="2">PEGA domain-containing protein</fullName>
    </recommendedName>
</protein>
<dbReference type="AlphaFoldDB" id="A0A6S6SPN4"/>
<accession>A0A6S6SPN4</accession>
<dbReference type="Pfam" id="PF08308">
    <property type="entry name" value="PEGA"/>
    <property type="match status" value="1"/>
</dbReference>
<name>A0A6S6SPN4_9BACT</name>
<reference evidence="3" key="1">
    <citation type="submission" date="2020-01" db="EMBL/GenBank/DDBJ databases">
        <authorList>
            <person name="Meier V. D."/>
            <person name="Meier V D."/>
        </authorList>
    </citation>
    <scope>NUCLEOTIDE SEQUENCE</scope>
    <source>
        <strain evidence="3">HLG_WM_MAG_12</strain>
    </source>
</reference>
<feature type="chain" id="PRO_5028296760" description="PEGA domain-containing protein" evidence="1">
    <location>
        <begin position="20"/>
        <end position="119"/>
    </location>
</feature>
<evidence type="ECO:0000256" key="1">
    <source>
        <dbReference type="SAM" id="SignalP"/>
    </source>
</evidence>
<keyword evidence="1" id="KW-0732">Signal</keyword>
<feature type="domain" description="PEGA" evidence="2">
    <location>
        <begin position="28"/>
        <end position="72"/>
    </location>
</feature>
<feature type="signal peptide" evidence="1">
    <location>
        <begin position="1"/>
        <end position="19"/>
    </location>
</feature>
<dbReference type="InterPro" id="IPR013229">
    <property type="entry name" value="PEGA"/>
</dbReference>
<evidence type="ECO:0000313" key="3">
    <source>
        <dbReference type="EMBL" id="CAA6807000.1"/>
    </source>
</evidence>
<dbReference type="EMBL" id="CACVAW010000024">
    <property type="protein sequence ID" value="CAA6807000.1"/>
    <property type="molecule type" value="Genomic_DNA"/>
</dbReference>
<sequence length="119" mass="12998">MKKILLGLMVSASLMFASATIFTGTTQVITIDSDPQGADVYIDGESKGKTPLSVTLDKNKHKNLKISKSGYNSRVLGLDTSFNFITLLSGYFTTTDLINGAAWEYKPGSYYVELKKSND</sequence>
<organism evidence="3">
    <name type="scientific">uncultured Campylobacterales bacterium</name>
    <dbReference type="NCBI Taxonomy" id="352960"/>
    <lineage>
        <taxon>Bacteria</taxon>
        <taxon>Pseudomonadati</taxon>
        <taxon>Campylobacterota</taxon>
        <taxon>Epsilonproteobacteria</taxon>
        <taxon>Campylobacterales</taxon>
        <taxon>environmental samples</taxon>
    </lineage>
</organism>
<gene>
    <name evidence="3" type="ORF">HELGO_WM13864</name>
</gene>
<proteinExistence type="predicted"/>
<evidence type="ECO:0000259" key="2">
    <source>
        <dbReference type="Pfam" id="PF08308"/>
    </source>
</evidence>